<reference evidence="1 2" key="1">
    <citation type="submission" date="2018-11" db="EMBL/GenBank/DDBJ databases">
        <authorList>
            <consortium name="Pathogen Informatics"/>
        </authorList>
    </citation>
    <scope>NUCLEOTIDE SEQUENCE [LARGE SCALE GENOMIC DNA]</scope>
</reference>
<proteinExistence type="predicted"/>
<dbReference type="SUPFAM" id="SSF55797">
    <property type="entry name" value="PR-1-like"/>
    <property type="match status" value="1"/>
</dbReference>
<sequence length="98" mass="11341">MSAWFATIMKDPPSGHVIVEEEQYDKIHPFLKITYGGNDAVGCAVNKCGEKFFVACCYNYWPTVNYKPLYITEDVCSHCKKNYQVEDCSEYDRCFETL</sequence>
<dbReference type="EMBL" id="UYYB01136806">
    <property type="protein sequence ID" value="VDM85152.1"/>
    <property type="molecule type" value="Genomic_DNA"/>
</dbReference>
<accession>A0A3P7M1E2</accession>
<evidence type="ECO:0000313" key="2">
    <source>
        <dbReference type="Proteomes" id="UP000270094"/>
    </source>
</evidence>
<gene>
    <name evidence="1" type="ORF">SVUK_LOCUS20150</name>
</gene>
<dbReference type="AlphaFoldDB" id="A0A3P7M1E2"/>
<evidence type="ECO:0008006" key="3">
    <source>
        <dbReference type="Google" id="ProtNLM"/>
    </source>
</evidence>
<dbReference type="Gene3D" id="3.40.33.10">
    <property type="entry name" value="CAP"/>
    <property type="match status" value="1"/>
</dbReference>
<dbReference type="Proteomes" id="UP000270094">
    <property type="component" value="Unassembled WGS sequence"/>
</dbReference>
<organism evidence="1 2">
    <name type="scientific">Strongylus vulgaris</name>
    <name type="common">Blood worm</name>
    <dbReference type="NCBI Taxonomy" id="40348"/>
    <lineage>
        <taxon>Eukaryota</taxon>
        <taxon>Metazoa</taxon>
        <taxon>Ecdysozoa</taxon>
        <taxon>Nematoda</taxon>
        <taxon>Chromadorea</taxon>
        <taxon>Rhabditida</taxon>
        <taxon>Rhabditina</taxon>
        <taxon>Rhabditomorpha</taxon>
        <taxon>Strongyloidea</taxon>
        <taxon>Strongylidae</taxon>
        <taxon>Strongylus</taxon>
    </lineage>
</organism>
<evidence type="ECO:0000313" key="1">
    <source>
        <dbReference type="EMBL" id="VDM85152.1"/>
    </source>
</evidence>
<dbReference type="InterPro" id="IPR035940">
    <property type="entry name" value="CAP_sf"/>
</dbReference>
<keyword evidence="2" id="KW-1185">Reference proteome</keyword>
<name>A0A3P7M1E2_STRVU</name>
<protein>
    <recommendedName>
        <fullName evidence="3">SCP domain-containing protein</fullName>
    </recommendedName>
</protein>